<organism evidence="1 2">
    <name type="scientific">Hanseniaspora osmophila</name>
    <dbReference type="NCBI Taxonomy" id="56408"/>
    <lineage>
        <taxon>Eukaryota</taxon>
        <taxon>Fungi</taxon>
        <taxon>Dikarya</taxon>
        <taxon>Ascomycota</taxon>
        <taxon>Saccharomycotina</taxon>
        <taxon>Saccharomycetes</taxon>
        <taxon>Saccharomycodales</taxon>
        <taxon>Saccharomycodaceae</taxon>
        <taxon>Hanseniaspora</taxon>
    </lineage>
</organism>
<comment type="caution">
    <text evidence="1">The sequence shown here is derived from an EMBL/GenBank/DDBJ whole genome shotgun (WGS) entry which is preliminary data.</text>
</comment>
<dbReference type="InParanoid" id="A0A1E5RAV8"/>
<dbReference type="Proteomes" id="UP000095728">
    <property type="component" value="Unassembled WGS sequence"/>
</dbReference>
<evidence type="ECO:0000313" key="1">
    <source>
        <dbReference type="EMBL" id="OEJ84037.1"/>
    </source>
</evidence>
<reference evidence="2" key="1">
    <citation type="journal article" date="2016" name="Genome Announc.">
        <title>Genome sequences of three species of Hanseniaspora isolated from spontaneous wine fermentations.</title>
        <authorList>
            <person name="Sternes P.R."/>
            <person name="Lee D."/>
            <person name="Kutyna D.R."/>
            <person name="Borneman A.R."/>
        </authorList>
    </citation>
    <scope>NUCLEOTIDE SEQUENCE [LARGE SCALE GENOMIC DNA]</scope>
    <source>
        <strain evidence="2">AWRI3579</strain>
    </source>
</reference>
<dbReference type="AlphaFoldDB" id="A0A1E5RAV8"/>
<gene>
    <name evidence="1" type="ORF">AWRI3579_g2726</name>
</gene>
<protein>
    <submittedName>
        <fullName evidence="1">Uncharacterized protein</fullName>
    </submittedName>
</protein>
<dbReference type="EMBL" id="LPNM01000008">
    <property type="protein sequence ID" value="OEJ84037.1"/>
    <property type="molecule type" value="Genomic_DNA"/>
</dbReference>
<keyword evidence="2" id="KW-1185">Reference proteome</keyword>
<sequence>MASIIGKSVEDTLAKITEPATHAIETATVTASTVVSKTTAQHLATKTPALAAKTFEQNAAQGTPVTSVTEKIVHTVSKKKTIPTQLLNALEEQTSVLTTKQAASSSLTSTVATSTTEACFQDTAAMPK</sequence>
<name>A0A1E5RAV8_9ASCO</name>
<accession>A0A1E5RAV8</accession>
<proteinExistence type="predicted"/>
<evidence type="ECO:0000313" key="2">
    <source>
        <dbReference type="Proteomes" id="UP000095728"/>
    </source>
</evidence>